<feature type="compositionally biased region" description="Acidic residues" evidence="1">
    <location>
        <begin position="579"/>
        <end position="599"/>
    </location>
</feature>
<dbReference type="SUPFAM" id="SSF48065">
    <property type="entry name" value="DBL homology domain (DH-domain)"/>
    <property type="match status" value="1"/>
</dbReference>
<feature type="compositionally biased region" description="Basic and acidic residues" evidence="1">
    <location>
        <begin position="600"/>
        <end position="617"/>
    </location>
</feature>
<evidence type="ECO:0000313" key="3">
    <source>
        <dbReference type="EMBL" id="KZS95259.1"/>
    </source>
</evidence>
<feature type="domain" description="DH" evidence="2">
    <location>
        <begin position="5"/>
        <end position="196"/>
    </location>
</feature>
<dbReference type="EMBL" id="KV419402">
    <property type="protein sequence ID" value="KZS95259.1"/>
    <property type="molecule type" value="Genomic_DNA"/>
</dbReference>
<keyword evidence="4" id="KW-1185">Reference proteome</keyword>
<feature type="region of interest" description="Disordered" evidence="1">
    <location>
        <begin position="379"/>
        <end position="398"/>
    </location>
</feature>
<evidence type="ECO:0000313" key="4">
    <source>
        <dbReference type="Proteomes" id="UP000076722"/>
    </source>
</evidence>
<feature type="region of interest" description="Disordered" evidence="1">
    <location>
        <begin position="478"/>
        <end position="515"/>
    </location>
</feature>
<dbReference type="CDD" id="cd00160">
    <property type="entry name" value="RhoGEF"/>
    <property type="match status" value="1"/>
</dbReference>
<proteinExistence type="predicted"/>
<evidence type="ECO:0000259" key="2">
    <source>
        <dbReference type="PROSITE" id="PS50010"/>
    </source>
</evidence>
<feature type="compositionally biased region" description="Low complexity" evidence="1">
    <location>
        <begin position="414"/>
        <end position="436"/>
    </location>
</feature>
<evidence type="ECO:0000256" key="1">
    <source>
        <dbReference type="SAM" id="MobiDB-lite"/>
    </source>
</evidence>
<feature type="compositionally biased region" description="Polar residues" evidence="1">
    <location>
        <begin position="382"/>
        <end position="398"/>
    </location>
</feature>
<dbReference type="GO" id="GO:0005085">
    <property type="term" value="F:guanyl-nucleotide exchange factor activity"/>
    <property type="evidence" value="ECO:0007669"/>
    <property type="project" value="InterPro"/>
</dbReference>
<feature type="compositionally biased region" description="Low complexity" evidence="1">
    <location>
        <begin position="661"/>
        <end position="727"/>
    </location>
</feature>
<dbReference type="PANTHER" id="PTHR45818">
    <property type="entry name" value="PROTEIN VAV"/>
    <property type="match status" value="1"/>
</dbReference>
<dbReference type="OrthoDB" id="1716625at2759"/>
<reference evidence="3 4" key="1">
    <citation type="journal article" date="2016" name="Mol. Biol. Evol.">
        <title>Comparative Genomics of Early-Diverging Mushroom-Forming Fungi Provides Insights into the Origins of Lignocellulose Decay Capabilities.</title>
        <authorList>
            <person name="Nagy L.G."/>
            <person name="Riley R."/>
            <person name="Tritt A."/>
            <person name="Adam C."/>
            <person name="Daum C."/>
            <person name="Floudas D."/>
            <person name="Sun H."/>
            <person name="Yadav J.S."/>
            <person name="Pangilinan J."/>
            <person name="Larsson K.H."/>
            <person name="Matsuura K."/>
            <person name="Barry K."/>
            <person name="Labutti K."/>
            <person name="Kuo R."/>
            <person name="Ohm R.A."/>
            <person name="Bhattacharya S.S."/>
            <person name="Shirouzu T."/>
            <person name="Yoshinaga Y."/>
            <person name="Martin F.M."/>
            <person name="Grigoriev I.V."/>
            <person name="Hibbett D.S."/>
        </authorList>
    </citation>
    <scope>NUCLEOTIDE SEQUENCE [LARGE SCALE GENOMIC DNA]</scope>
    <source>
        <strain evidence="3 4">HHB9708</strain>
    </source>
</reference>
<accession>A0A164WQF6</accession>
<feature type="region of interest" description="Disordered" evidence="1">
    <location>
        <begin position="529"/>
        <end position="822"/>
    </location>
</feature>
<dbReference type="Gene3D" id="1.20.900.10">
    <property type="entry name" value="Dbl homology (DH) domain"/>
    <property type="match status" value="1"/>
</dbReference>
<feature type="compositionally biased region" description="Low complexity" evidence="1">
    <location>
        <begin position="781"/>
        <end position="795"/>
    </location>
</feature>
<feature type="compositionally biased region" description="Basic and acidic residues" evidence="1">
    <location>
        <begin position="546"/>
        <end position="569"/>
    </location>
</feature>
<dbReference type="InterPro" id="IPR000219">
    <property type="entry name" value="DH_dom"/>
</dbReference>
<organism evidence="3 4">
    <name type="scientific">Sistotremastrum niveocremeum HHB9708</name>
    <dbReference type="NCBI Taxonomy" id="1314777"/>
    <lineage>
        <taxon>Eukaryota</taxon>
        <taxon>Fungi</taxon>
        <taxon>Dikarya</taxon>
        <taxon>Basidiomycota</taxon>
        <taxon>Agaricomycotina</taxon>
        <taxon>Agaricomycetes</taxon>
        <taxon>Sistotremastrales</taxon>
        <taxon>Sistotremastraceae</taxon>
        <taxon>Sertulicium</taxon>
        <taxon>Sertulicium niveocremeum</taxon>
    </lineage>
</organism>
<feature type="region of interest" description="Disordered" evidence="1">
    <location>
        <begin position="414"/>
        <end position="445"/>
    </location>
</feature>
<dbReference type="Proteomes" id="UP000076722">
    <property type="component" value="Unassembled WGS sequence"/>
</dbReference>
<protein>
    <recommendedName>
        <fullName evidence="2">DH domain-containing protein</fullName>
    </recommendedName>
</protein>
<sequence>MSNPKLVHALDELLVSERAYLEHISILLNAYLHNIPRDPALNLSPEEVAFVTADTAQLVDFHSAFLPRLEKCFKNTDVYATLRKVAALFQATAAEFSIYESYCTKHAQVARLISSLRGDAWEAFERRCLDKTQQQTRRPKLHMQDYLIKPVQRICLYPLILLQIRSAARSPATSPDPEIDNAISSMKAIAARVDKARLAHEIELVAAIVASRLTPSQPDLGSITLASGLDVLSERAHAPPRYLAAFLFSSSHTAPARLILASPKGKENSWSYVTRISVPLDQAQVLDEADLGYDLASLLPHSLHLTSTTGSAILELGASCAAERSIWIAAINELIANSKSSSAEELTRIDSISSEGHSRGKLRPPALAIDALSSPPHVSFSAKASSPQTPLSSVEGARSTTSLRSLFSPIPFPTSSRTSLNISSSTPPISWSSSRISKSRRNSKTSIRDREFIDHALEGIISESCIRARMRAISDGERLFGSPDIGDDDDDPGSASGSGKEWDTSLTMSPNGRGGRFVRRASMLVRSGSWAGSGGSGMLSMTSILDSRDRKGSVERGRGRSLGEAEQARSKGKLFQLADTEEPDLDDADELEEEEEHQEDIEHNNPLEDSITAHDNTEDQDEIVDISPTTIAAIAFTLSSPSSSPHARSEASERPSPSPLSPVSRSGSNSSKSSNASYDSSASGSTSTSATSSYIGTPSPLSPLTPYTPSISGSSPTVGSGPSSPTVLTHYRSQSSPPAQVSHRDKEKSGRGFLDIAFKPSTIDLKLKIPPSTSSPIARAKASSISTSNPNSKSSRSPRRSAFLPLPMFPASGSGTPEHSPKSTLRFFKYRNTLPVAAGGDSP</sequence>
<dbReference type="PANTHER" id="PTHR45818:SF3">
    <property type="entry name" value="PROTEIN VAV"/>
    <property type="match status" value="1"/>
</dbReference>
<dbReference type="PROSITE" id="PS50010">
    <property type="entry name" value="DH_2"/>
    <property type="match status" value="1"/>
</dbReference>
<gene>
    <name evidence="3" type="ORF">SISNIDRAFT_452609</name>
</gene>
<name>A0A164WQF6_9AGAM</name>
<dbReference type="STRING" id="1314777.A0A164WQF6"/>
<dbReference type="SMART" id="SM00325">
    <property type="entry name" value="RhoGEF"/>
    <property type="match status" value="1"/>
</dbReference>
<dbReference type="Pfam" id="PF00621">
    <property type="entry name" value="RhoGEF"/>
    <property type="match status" value="1"/>
</dbReference>
<dbReference type="GO" id="GO:0005737">
    <property type="term" value="C:cytoplasm"/>
    <property type="evidence" value="ECO:0007669"/>
    <property type="project" value="TreeGrafter"/>
</dbReference>
<dbReference type="AlphaFoldDB" id="A0A164WQF6"/>
<dbReference type="InterPro" id="IPR035899">
    <property type="entry name" value="DBL_dom_sf"/>
</dbReference>